<keyword evidence="1" id="KW-1185">Reference proteome</keyword>
<gene>
    <name evidence="2" type="primary">LOC105059332</name>
</gene>
<name>A0A6J0PS20_ELAGV</name>
<organism evidence="1 2">
    <name type="scientific">Elaeis guineensis var. tenera</name>
    <name type="common">Oil palm</name>
    <dbReference type="NCBI Taxonomy" id="51953"/>
    <lineage>
        <taxon>Eukaryota</taxon>
        <taxon>Viridiplantae</taxon>
        <taxon>Streptophyta</taxon>
        <taxon>Embryophyta</taxon>
        <taxon>Tracheophyta</taxon>
        <taxon>Spermatophyta</taxon>
        <taxon>Magnoliopsida</taxon>
        <taxon>Liliopsida</taxon>
        <taxon>Arecaceae</taxon>
        <taxon>Arecoideae</taxon>
        <taxon>Cocoseae</taxon>
        <taxon>Elaeidinae</taxon>
        <taxon>Elaeis</taxon>
    </lineage>
</organism>
<dbReference type="AlphaFoldDB" id="A0A6J0PS20"/>
<dbReference type="OrthoDB" id="48306at2759"/>
<sequence length="392" mass="43760">MVNSTFSLPITTTFPSSHGFHLRSRGRWWNPKVSIRPPPPGFDYKSEVLEDSRSAVAAMNPELMDLVESGALVVIDKRRFGPVPSWRREFVEPEAIWLIGTSHISEESAVNVERVVRAVKPDNVVVELCRSRQVCMFAEFTFRAGIMYTCTNADDAALLKSNMFSLSGAKFLGAVNRSINLGGQSAFALRLLLAVFSSKISSGAHRTFGDEFRAARKISEEVGAQIVLGDRPIEITLERAWSSLTWNEKLRLVISLFQGITFPSSDLPENYLKDQEMDGSPFKLYEQLSISYPSLLQPLMNERDTYLAWSLKRSKAVNRSKTVVGVIGKGHMNGVVYALISDQGNLRFRDLVGRTSVSGSNGWLSSILKSLVRDTILGFILWAVYEQLKTIL</sequence>
<dbReference type="Proteomes" id="UP000504607">
    <property type="component" value="Chromosome 16"/>
</dbReference>
<dbReference type="InterPro" id="IPR046345">
    <property type="entry name" value="TraB_PrgY-like"/>
</dbReference>
<dbReference type="CDD" id="cd14726">
    <property type="entry name" value="TraB_PrgY-like"/>
    <property type="match status" value="1"/>
</dbReference>
<evidence type="ECO:0000313" key="2">
    <source>
        <dbReference type="RefSeq" id="XP_019710860.1"/>
    </source>
</evidence>
<protein>
    <submittedName>
        <fullName evidence="2">TraB domain-containing protein isoform X3</fullName>
    </submittedName>
</protein>
<reference evidence="2" key="1">
    <citation type="submission" date="2025-08" db="UniProtKB">
        <authorList>
            <consortium name="RefSeq"/>
        </authorList>
    </citation>
    <scope>IDENTIFICATION</scope>
</reference>
<dbReference type="Pfam" id="PF01963">
    <property type="entry name" value="TraB_PrgY_gumN"/>
    <property type="match status" value="1"/>
</dbReference>
<dbReference type="FunCoup" id="A0A6J0PS20">
    <property type="interactions" value="878"/>
</dbReference>
<evidence type="ECO:0000313" key="1">
    <source>
        <dbReference type="Proteomes" id="UP000504607"/>
    </source>
</evidence>
<dbReference type="PANTHER" id="PTHR21530:SF0">
    <property type="entry name" value="TRAB FAMILY PROTEIN"/>
    <property type="match status" value="1"/>
</dbReference>
<dbReference type="PANTHER" id="PTHR21530">
    <property type="entry name" value="PHEROMONE SHUTDOWN PROTEIN"/>
    <property type="match status" value="1"/>
</dbReference>
<dbReference type="RefSeq" id="XP_019710860.1">
    <property type="nucleotide sequence ID" value="XM_019855301.2"/>
</dbReference>
<accession>A0A6J0PS20</accession>
<dbReference type="InterPro" id="IPR002816">
    <property type="entry name" value="TraB/PrgY/GumN_fam"/>
</dbReference>
<dbReference type="InParanoid" id="A0A6J0PS20"/>
<dbReference type="GeneID" id="105059332"/>
<proteinExistence type="predicted"/>